<evidence type="ECO:0000256" key="10">
    <source>
        <dbReference type="RuleBase" id="RU004549"/>
    </source>
</evidence>
<dbReference type="EMBL" id="SWLB01000026">
    <property type="protein sequence ID" value="KAF3321700.1"/>
    <property type="molecule type" value="Genomic_DNA"/>
</dbReference>
<name>A0A833Q9A3_9POAL</name>
<dbReference type="GO" id="GO:0006355">
    <property type="term" value="P:regulation of DNA-templated transcription"/>
    <property type="evidence" value="ECO:0007669"/>
    <property type="project" value="InterPro"/>
</dbReference>
<dbReference type="AlphaFoldDB" id="A0A833Q9A3"/>
<feature type="compositionally biased region" description="Basic and acidic residues" evidence="11">
    <location>
        <begin position="273"/>
        <end position="292"/>
    </location>
</feature>
<evidence type="ECO:0000256" key="7">
    <source>
        <dbReference type="ARBA" id="ARBA00023163"/>
    </source>
</evidence>
<dbReference type="PANTHER" id="PTHR31734">
    <property type="entry name" value="AUXIN-RESPONSIVE PROTEIN IAA17"/>
    <property type="match status" value="1"/>
</dbReference>
<keyword evidence="14" id="KW-1185">Reference proteome</keyword>
<comment type="caution">
    <text evidence="13">The sequence shown here is derived from an EMBL/GenBank/DDBJ whole genome shotgun (WGS) entry which is preliminary data.</text>
</comment>
<feature type="region of interest" description="Disordered" evidence="11">
    <location>
        <begin position="272"/>
        <end position="292"/>
    </location>
</feature>
<evidence type="ECO:0000256" key="3">
    <source>
        <dbReference type="ARBA" id="ARBA00006728"/>
    </source>
</evidence>
<proteinExistence type="inferred from homology"/>
<keyword evidence="5 10" id="KW-0678">Repressor</keyword>
<evidence type="ECO:0000256" key="4">
    <source>
        <dbReference type="ARBA" id="ARBA00011726"/>
    </source>
</evidence>
<dbReference type="PROSITE" id="PS51745">
    <property type="entry name" value="PB1"/>
    <property type="match status" value="1"/>
</dbReference>
<dbReference type="InterPro" id="IPR053793">
    <property type="entry name" value="PB1-like"/>
</dbReference>
<keyword evidence="8 10" id="KW-0539">Nucleus</keyword>
<reference evidence="13" key="1">
    <citation type="submission" date="2020-01" db="EMBL/GenBank/DDBJ databases">
        <title>Genome sequence of Kobresia littledalei, the first chromosome-level genome in the family Cyperaceae.</title>
        <authorList>
            <person name="Qu G."/>
        </authorList>
    </citation>
    <scope>NUCLEOTIDE SEQUENCE</scope>
    <source>
        <strain evidence="13">C.B.Clarke</strain>
        <tissue evidence="13">Leaf</tissue>
    </source>
</reference>
<comment type="function">
    <text evidence="1 10">Aux/IAA proteins are short-lived transcriptional factors that function as repressors of early auxin response genes at low auxin concentrations.</text>
</comment>
<protein>
    <recommendedName>
        <fullName evidence="10">Auxin-responsive protein</fullName>
    </recommendedName>
</protein>
<keyword evidence="9 10" id="KW-0927">Auxin signaling pathway</keyword>
<dbReference type="OrthoDB" id="615826at2759"/>
<comment type="subcellular location">
    <subcellularLocation>
        <location evidence="2 10">Nucleus</location>
    </subcellularLocation>
</comment>
<keyword evidence="7 10" id="KW-0804">Transcription</keyword>
<evidence type="ECO:0000256" key="5">
    <source>
        <dbReference type="ARBA" id="ARBA00022491"/>
    </source>
</evidence>
<dbReference type="SUPFAM" id="SSF54277">
    <property type="entry name" value="CAD &amp; PB1 domains"/>
    <property type="match status" value="1"/>
</dbReference>
<keyword evidence="6 10" id="KW-0805">Transcription regulation</keyword>
<comment type="similarity">
    <text evidence="3 10">Belongs to the Aux/IAA family.</text>
</comment>
<evidence type="ECO:0000256" key="9">
    <source>
        <dbReference type="ARBA" id="ARBA00023294"/>
    </source>
</evidence>
<dbReference type="Pfam" id="PF02309">
    <property type="entry name" value="AUX_IAA"/>
    <property type="match status" value="1"/>
</dbReference>
<dbReference type="GO" id="GO:0009734">
    <property type="term" value="P:auxin-activated signaling pathway"/>
    <property type="evidence" value="ECO:0007669"/>
    <property type="project" value="UniProtKB-UniRule"/>
</dbReference>
<dbReference type="InterPro" id="IPR003311">
    <property type="entry name" value="AUX_IAA"/>
</dbReference>
<organism evidence="13 14">
    <name type="scientific">Carex littledalei</name>
    <dbReference type="NCBI Taxonomy" id="544730"/>
    <lineage>
        <taxon>Eukaryota</taxon>
        <taxon>Viridiplantae</taxon>
        <taxon>Streptophyta</taxon>
        <taxon>Embryophyta</taxon>
        <taxon>Tracheophyta</taxon>
        <taxon>Spermatophyta</taxon>
        <taxon>Magnoliopsida</taxon>
        <taxon>Liliopsida</taxon>
        <taxon>Poales</taxon>
        <taxon>Cyperaceae</taxon>
        <taxon>Cyperoideae</taxon>
        <taxon>Cariceae</taxon>
        <taxon>Carex</taxon>
        <taxon>Carex subgen. Euthyceras</taxon>
    </lineage>
</organism>
<evidence type="ECO:0000313" key="13">
    <source>
        <dbReference type="EMBL" id="KAF3321700.1"/>
    </source>
</evidence>
<sequence>MKTIQFQAPAREENASMVHKSVSHLDLSLGISSPNDPHDYKNAPTTGKRMVSFQPEDIEASPAYKKSVSLSSRSAFDYSYLFSHCPTGFVDPWSLAARQQKAAVEQAHLKANPNSSSSNIGTNPETAPAAVGWPPICSSRRNLISQNSTKFSTIYVEKDSSLKSEMLGETKDGAIRLKLRPTMYVKVNMEGFSVGRKIDLSAHDSYESLSRTLQNMFYNFLSNKLITKDSNVDDSEFILLYEDHEDDKILVGDVPWELFLTSVKRLYIARRSSAQEKASEDTKDANKEEATT</sequence>
<dbReference type="GO" id="GO:0005634">
    <property type="term" value="C:nucleus"/>
    <property type="evidence" value="ECO:0007669"/>
    <property type="project" value="UniProtKB-SubCell"/>
</dbReference>
<evidence type="ECO:0000256" key="6">
    <source>
        <dbReference type="ARBA" id="ARBA00023015"/>
    </source>
</evidence>
<evidence type="ECO:0000256" key="2">
    <source>
        <dbReference type="ARBA" id="ARBA00004123"/>
    </source>
</evidence>
<evidence type="ECO:0000256" key="8">
    <source>
        <dbReference type="ARBA" id="ARBA00023242"/>
    </source>
</evidence>
<comment type="subunit">
    <text evidence="4 10">Homodimers and heterodimers.</text>
</comment>
<gene>
    <name evidence="13" type="ORF">FCM35_KLT13916</name>
</gene>
<dbReference type="Proteomes" id="UP000623129">
    <property type="component" value="Unassembled WGS sequence"/>
</dbReference>
<evidence type="ECO:0000313" key="14">
    <source>
        <dbReference type="Proteomes" id="UP000623129"/>
    </source>
</evidence>
<accession>A0A833Q9A3</accession>
<evidence type="ECO:0000256" key="11">
    <source>
        <dbReference type="SAM" id="MobiDB-lite"/>
    </source>
</evidence>
<evidence type="ECO:0000259" key="12">
    <source>
        <dbReference type="PROSITE" id="PS51745"/>
    </source>
</evidence>
<evidence type="ECO:0000256" key="1">
    <source>
        <dbReference type="ARBA" id="ARBA00002159"/>
    </source>
</evidence>
<dbReference type="InterPro" id="IPR033389">
    <property type="entry name" value="AUX/IAA_dom"/>
</dbReference>
<feature type="domain" description="PB1" evidence="12">
    <location>
        <begin position="182"/>
        <end position="271"/>
    </location>
</feature>
<dbReference type="Gene3D" id="3.10.20.90">
    <property type="entry name" value="Phosphatidylinositol 3-kinase Catalytic Subunit, Chain A, domain 1"/>
    <property type="match status" value="1"/>
</dbReference>
<dbReference type="PANTHER" id="PTHR31734:SF120">
    <property type="entry name" value="AUXIN-RESPONSIVE PROTEIN IAA25"/>
    <property type="match status" value="1"/>
</dbReference>